<keyword evidence="2" id="KW-1185">Reference proteome</keyword>
<dbReference type="AlphaFoldDB" id="A0A225V4J6"/>
<name>A0A225V4J6_9STRA</name>
<dbReference type="EMBL" id="NBNE01007770">
    <property type="protein sequence ID" value="OWZ00253.1"/>
    <property type="molecule type" value="Genomic_DNA"/>
</dbReference>
<comment type="caution">
    <text evidence="1">The sequence shown here is derived from an EMBL/GenBank/DDBJ whole genome shotgun (WGS) entry which is preliminary data.</text>
</comment>
<organism evidence="1 2">
    <name type="scientific">Phytophthora megakarya</name>
    <dbReference type="NCBI Taxonomy" id="4795"/>
    <lineage>
        <taxon>Eukaryota</taxon>
        <taxon>Sar</taxon>
        <taxon>Stramenopiles</taxon>
        <taxon>Oomycota</taxon>
        <taxon>Peronosporomycetes</taxon>
        <taxon>Peronosporales</taxon>
        <taxon>Peronosporaceae</taxon>
        <taxon>Phytophthora</taxon>
    </lineage>
</organism>
<evidence type="ECO:0000313" key="2">
    <source>
        <dbReference type="Proteomes" id="UP000198211"/>
    </source>
</evidence>
<dbReference type="Proteomes" id="UP000198211">
    <property type="component" value="Unassembled WGS sequence"/>
</dbReference>
<sequence length="87" mass="10310">MESFDQSSFNERASNLSERANNWMGWKRMPNLLSLFYKLIAKTDQLLGQCASTFPLWMTPIQFNISDRKKEEGHIHTWRLVDFPTKE</sequence>
<accession>A0A225V4J6</accession>
<evidence type="ECO:0000313" key="1">
    <source>
        <dbReference type="EMBL" id="OWZ00253.1"/>
    </source>
</evidence>
<proteinExistence type="predicted"/>
<gene>
    <name evidence="1" type="ORF">PHMEG_00028599</name>
</gene>
<reference evidence="2" key="1">
    <citation type="submission" date="2017-03" db="EMBL/GenBank/DDBJ databases">
        <title>Phytopthora megakarya and P. palmivora, two closely related causual agents of cacao black pod achieved similar genome size and gene model numbers by different mechanisms.</title>
        <authorList>
            <person name="Ali S."/>
            <person name="Shao J."/>
            <person name="Larry D.J."/>
            <person name="Kronmiller B."/>
            <person name="Shen D."/>
            <person name="Strem M.D."/>
            <person name="Melnick R.L."/>
            <person name="Guiltinan M.J."/>
            <person name="Tyler B.M."/>
            <person name="Meinhardt L.W."/>
            <person name="Bailey B.A."/>
        </authorList>
    </citation>
    <scope>NUCLEOTIDE SEQUENCE [LARGE SCALE GENOMIC DNA]</scope>
    <source>
        <strain evidence="2">zdho120</strain>
    </source>
</reference>
<protein>
    <submittedName>
        <fullName evidence="1">Uncharacterized protein</fullName>
    </submittedName>
</protein>